<dbReference type="InterPro" id="IPR010011">
    <property type="entry name" value="NCO_DUF1518"/>
</dbReference>
<feature type="region of interest" description="Disordered" evidence="11">
    <location>
        <begin position="635"/>
        <end position="769"/>
    </location>
</feature>
<comment type="subcellular location">
    <subcellularLocation>
        <location evidence="1">Nucleus</location>
    </subcellularLocation>
</comment>
<feature type="compositionally biased region" description="Low complexity" evidence="11">
    <location>
        <begin position="1099"/>
        <end position="1118"/>
    </location>
</feature>
<keyword evidence="4" id="KW-0677">Repeat</keyword>
<dbReference type="Pfam" id="PF00989">
    <property type="entry name" value="PAS"/>
    <property type="match status" value="1"/>
</dbReference>
<keyword evidence="15" id="KW-1185">Reference proteome</keyword>
<dbReference type="SMART" id="SM01151">
    <property type="entry name" value="DUF1518"/>
    <property type="match status" value="2"/>
</dbReference>
<keyword evidence="5" id="KW-0805">Transcription regulation</keyword>
<evidence type="ECO:0000313" key="15">
    <source>
        <dbReference type="Proteomes" id="UP001152803"/>
    </source>
</evidence>
<feature type="domain" description="BHLH" evidence="13">
    <location>
        <begin position="27"/>
        <end position="84"/>
    </location>
</feature>
<evidence type="ECO:0000256" key="3">
    <source>
        <dbReference type="ARBA" id="ARBA00013484"/>
    </source>
</evidence>
<dbReference type="InterPro" id="IPR035965">
    <property type="entry name" value="PAS-like_dom_sf"/>
</dbReference>
<feature type="domain" description="PAS" evidence="12">
    <location>
        <begin position="120"/>
        <end position="184"/>
    </location>
</feature>
<dbReference type="FunFam" id="4.10.280.10:FF:000008">
    <property type="entry name" value="Nuclear receptor coactivator"/>
    <property type="match status" value="1"/>
</dbReference>
<dbReference type="Pfam" id="PF08832">
    <property type="entry name" value="SRC-1"/>
    <property type="match status" value="1"/>
</dbReference>
<keyword evidence="9" id="KW-0539">Nucleus</keyword>
<evidence type="ECO:0000256" key="8">
    <source>
        <dbReference type="ARBA" id="ARBA00023163"/>
    </source>
</evidence>
<dbReference type="Gene3D" id="4.10.280.10">
    <property type="entry name" value="Helix-loop-helix DNA-binding domain"/>
    <property type="match status" value="1"/>
</dbReference>
<dbReference type="CDD" id="cd00130">
    <property type="entry name" value="PAS"/>
    <property type="match status" value="1"/>
</dbReference>
<dbReference type="OrthoDB" id="10035882at2759"/>
<dbReference type="SUPFAM" id="SSF55785">
    <property type="entry name" value="PYP-like sensor domain (PAS domain)"/>
    <property type="match status" value="2"/>
</dbReference>
<dbReference type="GO" id="GO:0045944">
    <property type="term" value="P:positive regulation of transcription by RNA polymerase II"/>
    <property type="evidence" value="ECO:0007669"/>
    <property type="project" value="TreeGrafter"/>
</dbReference>
<evidence type="ECO:0000259" key="12">
    <source>
        <dbReference type="PROSITE" id="PS50112"/>
    </source>
</evidence>
<feature type="compositionally biased region" description="Polar residues" evidence="11">
    <location>
        <begin position="1173"/>
        <end position="1182"/>
    </location>
</feature>
<feature type="compositionally biased region" description="Polar residues" evidence="11">
    <location>
        <begin position="719"/>
        <end position="729"/>
    </location>
</feature>
<evidence type="ECO:0000256" key="10">
    <source>
        <dbReference type="ARBA" id="ARBA00031751"/>
    </source>
</evidence>
<feature type="region of interest" description="Disordered" evidence="11">
    <location>
        <begin position="945"/>
        <end position="987"/>
    </location>
</feature>
<sequence length="1295" mass="138794">MSISRDSISDPARTESRKRREDVAEHLGPSPKRCADKRNREQENKYIQELAELIFANFNDIDNFNVKPDKCAILKETVKQIRQIKAQEKATSASAGEVQRADVSSTGQGVIDKDDLGPMMLEALDGFLFVVNMEGNIVYVSENVTQYLRYHQEELMSTSVYSVLHVGDHAEFIRNLLPKALVNGVPWASDPPNRSSHTFTCRMLVKPQSQSPTSPQPPDQLPQQKYETMQCFAVSEPKSIKEDGEDLQSCLIFVARRMPLKDRPVGPPAQESFTTRQDLQGKITSLDTSQLRVSMKPGWEDLVRRCIQRFHLQSDGEMSFAKRHQQEVLRHGHAFSPVYRFSLSDGTMVSAHTKSKLVRSPITKEPQLYLSLHVLQRETAISGTVQVGKALNLGSCTTPPVQGGGPTGTQVQDGATGGPTDAGQGQGQGHGQGQGQGHGQGQPQGGRLGCQGPVNHGPQGGNYALKSSSPARSPMLSPRLHPSPGAAPAQFSPGAETHSFSNSSLSALQALSKGHAVATETSHPQSSLGNTAASPHWPSSSKPDGPAQQREKEAGAGPQGDAPNTLLNSKGHTKLLQLLTTKTEQVDLSAPVPAPGPPTTGPSHGASLKEKHKILHMLLQNSTSPVDLAKITAEATGKESKQDPGPSPGPKQEPASPKRKDNALLRHLLDSDENATPEPAVKAEPGDDRPIGAEPGTEHERLRGHDRPQQMGCEPVPGSRQQRALSGSSVPRAGQPVKATTGRSLSLDTSVQNQASPRPYPPLRNSSPYPTLQQPGMMGNQTNMGGTGMPGGPPPRLGMQQEQWGMVRPTPPTMAGMANQLLQGAVPGQVGPVPMRLSGSQLGPRQMLPAQMVRNAPPHLGLSGSRVAQQQAPPNQTAPWPDQMMPMDQHAFGAQGRQFGAPLENAPCLSEPPDEGALLNQLYSALKDFDGLEEIDRALGIPTLVSQTQPGEQDRFATQSPSAKPPVYSQQYATPPPIPPATPGQPNSLRLQLQHRLQTQPNRQPIMNQMGSVPNMNLPLRPNVPGQGAMTSQVLAQRQRELLNSRLRQCQLEQAQQQRSMMMRAQGVGSVPGVATSPRVGQQSPQHAPYTPSYGTGLASPQAPTSPFSPTSPSLPAPQLLSHGSAHMGPAAQGMMGNVGGGQYGAQMQHSAFQFPSSGMAQQPDMAFAGAATPQSPLMSPRQTHTQSQMMQQPQSGPTFQPPSDMNGWMQGHMGGSSMLTQQPTSQFVHQSNGGMYNPNHNMNGNMNLNMNVNMSSITSPGSMNNLNQCSGQMGMSSANSVPTSGLPPNEQKYC</sequence>
<feature type="region of interest" description="Disordered" evidence="11">
    <location>
        <begin position="515"/>
        <end position="568"/>
    </location>
</feature>
<dbReference type="InterPro" id="IPR013767">
    <property type="entry name" value="PAS_fold"/>
</dbReference>
<dbReference type="PANTHER" id="PTHR10684:SF2">
    <property type="entry name" value="NUCLEAR RECEPTOR COACTIVATOR 2"/>
    <property type="match status" value="1"/>
</dbReference>
<dbReference type="InterPro" id="IPR014920">
    <property type="entry name" value="Nuc_rcpt_coact_Ncoa-typ"/>
</dbReference>
<feature type="compositionally biased region" description="Polar residues" evidence="11">
    <location>
        <begin position="945"/>
        <end position="972"/>
    </location>
</feature>
<feature type="compositionally biased region" description="Basic and acidic residues" evidence="11">
    <location>
        <begin position="684"/>
        <end position="708"/>
    </location>
</feature>
<evidence type="ECO:0000256" key="7">
    <source>
        <dbReference type="ARBA" id="ARBA00023159"/>
    </source>
</evidence>
<reference evidence="14" key="1">
    <citation type="journal article" date="2023" name="Science">
        <title>Genome structures resolve the early diversification of teleost fishes.</title>
        <authorList>
            <person name="Parey E."/>
            <person name="Louis A."/>
            <person name="Montfort J."/>
            <person name="Bouchez O."/>
            <person name="Roques C."/>
            <person name="Iampietro C."/>
            <person name="Lluch J."/>
            <person name="Castinel A."/>
            <person name="Donnadieu C."/>
            <person name="Desvignes T."/>
            <person name="Floi Bucao C."/>
            <person name="Jouanno E."/>
            <person name="Wen M."/>
            <person name="Mejri S."/>
            <person name="Dirks R."/>
            <person name="Jansen H."/>
            <person name="Henkel C."/>
            <person name="Chen W.J."/>
            <person name="Zahm M."/>
            <person name="Cabau C."/>
            <person name="Klopp C."/>
            <person name="Thompson A.W."/>
            <person name="Robinson-Rechavi M."/>
            <person name="Braasch I."/>
            <person name="Lecointre G."/>
            <person name="Bobe J."/>
            <person name="Postlethwait J.H."/>
            <person name="Berthelot C."/>
            <person name="Roest Crollius H."/>
            <person name="Guiguen Y."/>
        </authorList>
    </citation>
    <scope>NUCLEOTIDE SEQUENCE</scope>
    <source>
        <strain evidence="14">Concon-B</strain>
    </source>
</reference>
<gene>
    <name evidence="14" type="ORF">COCON_G00130900</name>
</gene>
<dbReference type="PANTHER" id="PTHR10684">
    <property type="entry name" value="NUCLEAR RECEPTOR COACTIVATOR"/>
    <property type="match status" value="1"/>
</dbReference>
<dbReference type="Gene3D" id="6.10.140.20">
    <property type="entry name" value="Nuclear receptor coactivator, Ncoa-type, interlocking domain"/>
    <property type="match status" value="1"/>
</dbReference>
<evidence type="ECO:0000259" key="13">
    <source>
        <dbReference type="PROSITE" id="PS50888"/>
    </source>
</evidence>
<dbReference type="Gene3D" id="3.30.450.20">
    <property type="entry name" value="PAS domain"/>
    <property type="match status" value="2"/>
</dbReference>
<dbReference type="InterPro" id="IPR009110">
    <property type="entry name" value="Nuc_rcpt_coact"/>
</dbReference>
<name>A0A9Q1DDX7_CONCO</name>
<dbReference type="SUPFAM" id="SSF69125">
    <property type="entry name" value="Nuclear receptor coactivator interlocking domain"/>
    <property type="match status" value="1"/>
</dbReference>
<keyword evidence="6" id="KW-0090">Biological rhythms</keyword>
<dbReference type="SMART" id="SM00091">
    <property type="entry name" value="PAS"/>
    <property type="match status" value="1"/>
</dbReference>
<dbReference type="Pfam" id="PF08815">
    <property type="entry name" value="Nuc_rec_co-act"/>
    <property type="match status" value="1"/>
</dbReference>
<dbReference type="GO" id="GO:0046983">
    <property type="term" value="F:protein dimerization activity"/>
    <property type="evidence" value="ECO:0007669"/>
    <property type="project" value="InterPro"/>
</dbReference>
<feature type="compositionally biased region" description="Gly residues" evidence="11">
    <location>
        <begin position="424"/>
        <end position="449"/>
    </location>
</feature>
<dbReference type="PROSITE" id="PS50112">
    <property type="entry name" value="PAS"/>
    <property type="match status" value="1"/>
</dbReference>
<comment type="similarity">
    <text evidence="2">Belongs to the SRC/p160 nuclear receptor coactivator family.</text>
</comment>
<dbReference type="InterPro" id="IPR017426">
    <property type="entry name" value="Nuclear_rcpt_coactivator"/>
</dbReference>
<dbReference type="SUPFAM" id="SSF47459">
    <property type="entry name" value="HLH, helix-loop-helix DNA-binding domain"/>
    <property type="match status" value="1"/>
</dbReference>
<protein>
    <recommendedName>
        <fullName evidence="3">Nuclear receptor coactivator 2</fullName>
    </recommendedName>
    <alternativeName>
        <fullName evidence="10">Transcriptional intermediary factor 2</fullName>
    </alternativeName>
</protein>
<dbReference type="InterPro" id="IPR037077">
    <property type="entry name" value="Nuc_rcpt_coact_Ncoa_int_sf"/>
</dbReference>
<dbReference type="SMART" id="SM00353">
    <property type="entry name" value="HLH"/>
    <property type="match status" value="1"/>
</dbReference>
<dbReference type="InterPro" id="IPR036638">
    <property type="entry name" value="HLH_DNA-bd_sf"/>
</dbReference>
<dbReference type="EMBL" id="JAFJMO010000009">
    <property type="protein sequence ID" value="KAJ8267918.1"/>
    <property type="molecule type" value="Genomic_DNA"/>
</dbReference>
<feature type="compositionally biased region" description="Low complexity" evidence="11">
    <location>
        <begin position="1183"/>
        <end position="1196"/>
    </location>
</feature>
<dbReference type="Pfam" id="PF14598">
    <property type="entry name" value="PAS_11"/>
    <property type="match status" value="1"/>
</dbReference>
<evidence type="ECO:0000313" key="14">
    <source>
        <dbReference type="EMBL" id="KAJ8267918.1"/>
    </source>
</evidence>
<dbReference type="PIRSF" id="PIRSF038181">
    <property type="entry name" value="Nuclear_receptor_coactivator"/>
    <property type="match status" value="1"/>
</dbReference>
<dbReference type="FunFam" id="3.30.450.20:FF:000008">
    <property type="entry name" value="Nuclear receptor coactivator"/>
    <property type="match status" value="1"/>
</dbReference>
<dbReference type="Pfam" id="PF07469">
    <property type="entry name" value="DUF1518"/>
    <property type="match status" value="2"/>
</dbReference>
<feature type="compositionally biased region" description="Polar residues" evidence="11">
    <location>
        <begin position="519"/>
        <end position="542"/>
    </location>
</feature>
<feature type="compositionally biased region" description="Basic and acidic residues" evidence="11">
    <location>
        <begin position="656"/>
        <end position="670"/>
    </location>
</feature>
<feature type="region of interest" description="Disordered" evidence="11">
    <location>
        <begin position="1069"/>
        <end position="1119"/>
    </location>
</feature>
<feature type="compositionally biased region" description="Basic and acidic residues" evidence="11">
    <location>
        <begin position="12"/>
        <end position="25"/>
    </location>
</feature>
<accession>A0A9Q1DDX7</accession>
<dbReference type="InterPro" id="IPR056193">
    <property type="entry name" value="bHLH_NCOA1-3"/>
</dbReference>
<evidence type="ECO:0000256" key="4">
    <source>
        <dbReference type="ARBA" id="ARBA00022737"/>
    </source>
</evidence>
<feature type="compositionally biased region" description="Polar residues" evidence="11">
    <location>
        <begin position="1272"/>
        <end position="1284"/>
    </location>
</feature>
<dbReference type="Pfam" id="PF23172">
    <property type="entry name" value="bHLH_NCOA"/>
    <property type="match status" value="1"/>
</dbReference>
<dbReference type="GO" id="GO:0016922">
    <property type="term" value="F:nuclear receptor binding"/>
    <property type="evidence" value="ECO:0007669"/>
    <property type="project" value="InterPro"/>
</dbReference>
<dbReference type="Proteomes" id="UP001152803">
    <property type="component" value="Unassembled WGS sequence"/>
</dbReference>
<evidence type="ECO:0000256" key="6">
    <source>
        <dbReference type="ARBA" id="ARBA00023108"/>
    </source>
</evidence>
<dbReference type="InterPro" id="IPR000014">
    <property type="entry name" value="PAS"/>
</dbReference>
<feature type="compositionally biased region" description="Pro residues" evidence="11">
    <location>
        <begin position="974"/>
        <end position="983"/>
    </location>
</feature>
<dbReference type="GO" id="GO:0005634">
    <property type="term" value="C:nucleus"/>
    <property type="evidence" value="ECO:0007669"/>
    <property type="project" value="UniProtKB-SubCell"/>
</dbReference>
<dbReference type="GO" id="GO:0048511">
    <property type="term" value="P:rhythmic process"/>
    <property type="evidence" value="ECO:0007669"/>
    <property type="project" value="UniProtKB-KW"/>
</dbReference>
<dbReference type="GO" id="GO:0003713">
    <property type="term" value="F:transcription coactivator activity"/>
    <property type="evidence" value="ECO:0007669"/>
    <property type="project" value="InterPro"/>
</dbReference>
<keyword evidence="8" id="KW-0804">Transcription</keyword>
<feature type="region of interest" description="Disordered" evidence="11">
    <location>
        <begin position="398"/>
        <end position="500"/>
    </location>
</feature>
<dbReference type="GO" id="GO:0032870">
    <property type="term" value="P:cellular response to hormone stimulus"/>
    <property type="evidence" value="ECO:0007669"/>
    <property type="project" value="TreeGrafter"/>
</dbReference>
<feature type="region of interest" description="Disordered" evidence="11">
    <location>
        <begin position="1"/>
        <end position="38"/>
    </location>
</feature>
<evidence type="ECO:0000256" key="1">
    <source>
        <dbReference type="ARBA" id="ARBA00004123"/>
    </source>
</evidence>
<feature type="region of interest" description="Disordered" evidence="11">
    <location>
        <begin position="1173"/>
        <end position="1200"/>
    </location>
</feature>
<evidence type="ECO:0000256" key="5">
    <source>
        <dbReference type="ARBA" id="ARBA00023015"/>
    </source>
</evidence>
<feature type="region of interest" description="Disordered" evidence="11">
    <location>
        <begin position="1272"/>
        <end position="1295"/>
    </location>
</feature>
<keyword evidence="7" id="KW-0010">Activator</keyword>
<comment type="caution">
    <text evidence="14">The sequence shown here is derived from an EMBL/GenBank/DDBJ whole genome shotgun (WGS) entry which is preliminary data.</text>
</comment>
<dbReference type="FunFam" id="3.30.450.20:FF:000007">
    <property type="entry name" value="Nuclear receptor coactivator"/>
    <property type="match status" value="1"/>
</dbReference>
<dbReference type="PROSITE" id="PS50888">
    <property type="entry name" value="BHLH"/>
    <property type="match status" value="1"/>
</dbReference>
<evidence type="ECO:0000256" key="2">
    <source>
        <dbReference type="ARBA" id="ARBA00009933"/>
    </source>
</evidence>
<dbReference type="InterPro" id="IPR011598">
    <property type="entry name" value="bHLH_dom"/>
</dbReference>
<dbReference type="InterPro" id="IPR014935">
    <property type="entry name" value="SRC/p160_LXXLL"/>
</dbReference>
<evidence type="ECO:0000256" key="11">
    <source>
        <dbReference type="SAM" id="MobiDB-lite"/>
    </source>
</evidence>
<evidence type="ECO:0000256" key="9">
    <source>
        <dbReference type="ARBA" id="ARBA00023242"/>
    </source>
</evidence>
<feature type="compositionally biased region" description="Polar residues" evidence="11">
    <location>
        <begin position="741"/>
        <end position="756"/>
    </location>
</feature>
<proteinExistence type="inferred from homology"/>
<organism evidence="14 15">
    <name type="scientific">Conger conger</name>
    <name type="common">Conger eel</name>
    <name type="synonym">Muraena conger</name>
    <dbReference type="NCBI Taxonomy" id="82655"/>
    <lineage>
        <taxon>Eukaryota</taxon>
        <taxon>Metazoa</taxon>
        <taxon>Chordata</taxon>
        <taxon>Craniata</taxon>
        <taxon>Vertebrata</taxon>
        <taxon>Euteleostomi</taxon>
        <taxon>Actinopterygii</taxon>
        <taxon>Neopterygii</taxon>
        <taxon>Teleostei</taxon>
        <taxon>Anguilliformes</taxon>
        <taxon>Congridae</taxon>
        <taxon>Conger</taxon>
    </lineage>
</organism>